<dbReference type="EMBL" id="JAJEQF010000015">
    <property type="protein sequence ID" value="MCC2167537.1"/>
    <property type="molecule type" value="Genomic_DNA"/>
</dbReference>
<dbReference type="RefSeq" id="WP_308728171.1">
    <property type="nucleotide sequence ID" value="NZ_JAJEQF010000015.1"/>
</dbReference>
<evidence type="ECO:0000313" key="3">
    <source>
        <dbReference type="EMBL" id="MCC2167537.1"/>
    </source>
</evidence>
<feature type="signal peptide" evidence="2">
    <location>
        <begin position="1"/>
        <end position="25"/>
    </location>
</feature>
<feature type="compositionally biased region" description="Polar residues" evidence="1">
    <location>
        <begin position="71"/>
        <end position="92"/>
    </location>
</feature>
<dbReference type="AlphaFoldDB" id="A0AAE3DMI2"/>
<accession>A0AAE3DMI2</accession>
<name>A0AAE3DMI2_9FIRM</name>
<gene>
    <name evidence="3" type="ORF">LKD45_07475</name>
</gene>
<evidence type="ECO:0000256" key="2">
    <source>
        <dbReference type="SAM" id="SignalP"/>
    </source>
</evidence>
<reference evidence="3 4" key="1">
    <citation type="submission" date="2021-10" db="EMBL/GenBank/DDBJ databases">
        <title>Anaerobic single-cell dispensing facilitates the cultivation of human gut bacteria.</title>
        <authorList>
            <person name="Afrizal A."/>
        </authorList>
    </citation>
    <scope>NUCLEOTIDE SEQUENCE [LARGE SCALE GENOMIC DNA]</scope>
    <source>
        <strain evidence="3 4">CLA-AA-H244</strain>
    </source>
</reference>
<keyword evidence="4" id="KW-1185">Reference proteome</keyword>
<protein>
    <recommendedName>
        <fullName evidence="5">MBG domain-containing protein</fullName>
    </recommendedName>
</protein>
<evidence type="ECO:0008006" key="5">
    <source>
        <dbReference type="Google" id="ProtNLM"/>
    </source>
</evidence>
<organism evidence="3 4">
    <name type="scientific">Gallintestinimicrobium propionicum</name>
    <dbReference type="NCBI Taxonomy" id="2981770"/>
    <lineage>
        <taxon>Bacteria</taxon>
        <taxon>Bacillati</taxon>
        <taxon>Bacillota</taxon>
        <taxon>Clostridia</taxon>
        <taxon>Lachnospirales</taxon>
        <taxon>Lachnospiraceae</taxon>
        <taxon>Gallintestinimicrobium</taxon>
    </lineage>
</organism>
<feature type="region of interest" description="Disordered" evidence="1">
    <location>
        <begin position="38"/>
        <end position="92"/>
    </location>
</feature>
<feature type="chain" id="PRO_5042173876" description="MBG domain-containing protein" evidence="2">
    <location>
        <begin position="26"/>
        <end position="305"/>
    </location>
</feature>
<evidence type="ECO:0000313" key="4">
    <source>
        <dbReference type="Proteomes" id="UP001199355"/>
    </source>
</evidence>
<proteinExistence type="predicted"/>
<dbReference type="Proteomes" id="UP001199355">
    <property type="component" value="Unassembled WGS sequence"/>
</dbReference>
<keyword evidence="2" id="KW-0732">Signal</keyword>
<comment type="caution">
    <text evidence="3">The sequence shown here is derived from an EMBL/GenBank/DDBJ whole genome shotgun (WGS) entry which is preliminary data.</text>
</comment>
<sequence>MKKRILSVLMALALCLTLLPAPAWAAEDTLEGGTIVQEEQEETTPATSEQAVEDTTEGGTIVQEEQEEATTEGNGQSTNTGEGEQSNSETNTLTEIWFVRKPDSIGRSYDGTTDGSMVSFGTPQFTDGTNTFELTEGTDFTAKKAFDSADAGNHTVTVEVTLIGEAAAKYKLKAGEETFTISGTINKAYPNLTVSLSETTCTVGEKLLPLLSVSGAPEDAAVTYYYTQYQTLAGNSEYEGSDVIPAIDENTAISEPGTYYVYAKSSETKNYNEERSDTVELTVNKAVVKAASVTKADGTNPSRRR</sequence>
<evidence type="ECO:0000256" key="1">
    <source>
        <dbReference type="SAM" id="MobiDB-lite"/>
    </source>
</evidence>